<evidence type="ECO:0000313" key="5">
    <source>
        <dbReference type="Proteomes" id="UP000182744"/>
    </source>
</evidence>
<reference evidence="4" key="2">
    <citation type="submission" date="2016-10" db="EMBL/GenBank/DDBJ databases">
        <authorList>
            <person name="de Groot N.N."/>
        </authorList>
    </citation>
    <scope>NUCLEOTIDE SEQUENCE [LARGE SCALE GENOMIC DNA]</scope>
    <source>
        <strain evidence="4">DSM 20639</strain>
    </source>
</reference>
<gene>
    <name evidence="3" type="ORF">R6G71_03555</name>
    <name evidence="4" type="ORF">SAMN05421878_10671</name>
</gene>
<feature type="domain" description="Solute-binding protein family 3/N-terminal" evidence="2">
    <location>
        <begin position="50"/>
        <end position="283"/>
    </location>
</feature>
<sequence length="345" mass="36819">MKKRLMALVTAAALFLGACGNTSGSSNAEAAKGGQGNTASAGQAAAAGEKITIGLTYVPDVQFAPLYVAEEKGYFAEQGLNIELRHHGAQEGLLTALQGGSEDVVFAGADEMLEGRSNGTDVVNWATMYQQYPVVLIVPEDSPIHSPADLAGRSVGLPGPYGSNYYALQAMLQAYDLTDKVDVQYIGYTQQSALSTGKVDAVVGFLNSDVPAITRQGQPVREIQMMEGGLPLVSVGFGSLAPTLEKHEAEFRKILSALDKAVSFAAENPDETLDITAKEVPALTEPENREAAREVLQRTLQLYTGSRTFGSQDEAKWQAMVEFMNTYVLSQPVAADGAYRELVQD</sequence>
<protein>
    <submittedName>
        <fullName evidence="3">ABC transporter substrate-binding protein</fullName>
    </submittedName>
    <submittedName>
        <fullName evidence="4">NitT/TauT family transport system substrate-binding protein</fullName>
    </submittedName>
</protein>
<evidence type="ECO:0000313" key="3">
    <source>
        <dbReference type="EMBL" id="MDY5153126.1"/>
    </source>
</evidence>
<dbReference type="InterPro" id="IPR027939">
    <property type="entry name" value="NMT1/THI5"/>
</dbReference>
<dbReference type="PANTHER" id="PTHR31528:SF15">
    <property type="entry name" value="RIBOFLAVIN-BINDING PROTEIN RIBY"/>
    <property type="match status" value="1"/>
</dbReference>
<dbReference type="InterPro" id="IPR001638">
    <property type="entry name" value="Solute-binding_3/MltF_N"/>
</dbReference>
<dbReference type="InterPro" id="IPR015168">
    <property type="entry name" value="SsuA/THI5"/>
</dbReference>
<dbReference type="RefSeq" id="WP_074662162.1">
    <property type="nucleotide sequence ID" value="NZ_FNAU01000006.1"/>
</dbReference>
<feature type="chain" id="PRO_5039223074" evidence="1">
    <location>
        <begin position="29"/>
        <end position="345"/>
    </location>
</feature>
<dbReference type="Proteomes" id="UP000182744">
    <property type="component" value="Unassembled WGS sequence"/>
</dbReference>
<dbReference type="SUPFAM" id="SSF53850">
    <property type="entry name" value="Periplasmic binding protein-like II"/>
    <property type="match status" value="1"/>
</dbReference>
<dbReference type="EMBL" id="JAWNFU010000002">
    <property type="protein sequence ID" value="MDY5153126.1"/>
    <property type="molecule type" value="Genomic_DNA"/>
</dbReference>
<organism evidence="4 5">
    <name type="scientific">Actinobaculum suis</name>
    <dbReference type="NCBI Taxonomy" id="1657"/>
    <lineage>
        <taxon>Bacteria</taxon>
        <taxon>Bacillati</taxon>
        <taxon>Actinomycetota</taxon>
        <taxon>Actinomycetes</taxon>
        <taxon>Actinomycetales</taxon>
        <taxon>Actinomycetaceae</taxon>
        <taxon>Actinobaculum</taxon>
    </lineage>
</organism>
<evidence type="ECO:0000313" key="4">
    <source>
        <dbReference type="EMBL" id="SDE33181.1"/>
    </source>
</evidence>
<dbReference type="SMART" id="SM00062">
    <property type="entry name" value="PBPb"/>
    <property type="match status" value="1"/>
</dbReference>
<evidence type="ECO:0000256" key="1">
    <source>
        <dbReference type="SAM" id="SignalP"/>
    </source>
</evidence>
<dbReference type="PANTHER" id="PTHR31528">
    <property type="entry name" value="4-AMINO-5-HYDROXYMETHYL-2-METHYLPYRIMIDINE PHOSPHATE SYNTHASE THI11-RELATED"/>
    <property type="match status" value="1"/>
</dbReference>
<reference evidence="5" key="1">
    <citation type="submission" date="2016-10" db="EMBL/GenBank/DDBJ databases">
        <authorList>
            <person name="Varghese N."/>
        </authorList>
    </citation>
    <scope>NUCLEOTIDE SEQUENCE [LARGE SCALE GENOMIC DNA]</scope>
    <source>
        <strain evidence="5">DSM 20639</strain>
    </source>
</reference>
<keyword evidence="5" id="KW-1185">Reference proteome</keyword>
<dbReference type="Pfam" id="PF09084">
    <property type="entry name" value="NMT1"/>
    <property type="match status" value="1"/>
</dbReference>
<dbReference type="EMBL" id="FNAU01000006">
    <property type="protein sequence ID" value="SDE33181.1"/>
    <property type="molecule type" value="Genomic_DNA"/>
</dbReference>
<feature type="signal peptide" evidence="1">
    <location>
        <begin position="1"/>
        <end position="28"/>
    </location>
</feature>
<accession>A0A1G7C1I4</accession>
<evidence type="ECO:0000259" key="2">
    <source>
        <dbReference type="SMART" id="SM00062"/>
    </source>
</evidence>
<name>A0A1G7C1I4_9ACTO</name>
<dbReference type="AlphaFoldDB" id="A0A1G7C1I4"/>
<keyword evidence="1" id="KW-0732">Signal</keyword>
<proteinExistence type="predicted"/>
<dbReference type="GO" id="GO:0009228">
    <property type="term" value="P:thiamine biosynthetic process"/>
    <property type="evidence" value="ECO:0007669"/>
    <property type="project" value="InterPro"/>
</dbReference>
<dbReference type="Gene3D" id="3.40.190.10">
    <property type="entry name" value="Periplasmic binding protein-like II"/>
    <property type="match status" value="2"/>
</dbReference>
<dbReference type="Proteomes" id="UP001273799">
    <property type="component" value="Unassembled WGS sequence"/>
</dbReference>
<dbReference type="PROSITE" id="PS51257">
    <property type="entry name" value="PROKAR_LIPOPROTEIN"/>
    <property type="match status" value="1"/>
</dbReference>
<reference evidence="3" key="3">
    <citation type="submission" date="2023-10" db="EMBL/GenBank/DDBJ databases">
        <title>Whole Genome based description of the genera Actinobaculum and Actinotignum reveals a complex phylogenetic relationship within the species included in the genus Actinotignum.</title>
        <authorList>
            <person name="Jensen C.S."/>
            <person name="Dargis R."/>
            <person name="Kemp M."/>
            <person name="Christensen J.J."/>
        </authorList>
    </citation>
    <scope>NUCLEOTIDE SEQUENCE</scope>
    <source>
        <strain evidence="3">Actinobaculum_suis_CCUG19206T</strain>
    </source>
</reference>